<feature type="region of interest" description="Disordered" evidence="2">
    <location>
        <begin position="1"/>
        <end position="72"/>
    </location>
</feature>
<organism evidence="3 4">
    <name type="scientific">Lentinus tigrinus ALCF2SS1-6</name>
    <dbReference type="NCBI Taxonomy" id="1328759"/>
    <lineage>
        <taxon>Eukaryota</taxon>
        <taxon>Fungi</taxon>
        <taxon>Dikarya</taxon>
        <taxon>Basidiomycota</taxon>
        <taxon>Agaricomycotina</taxon>
        <taxon>Agaricomycetes</taxon>
        <taxon>Polyporales</taxon>
        <taxon>Polyporaceae</taxon>
        <taxon>Lentinus</taxon>
    </lineage>
</organism>
<feature type="coiled-coil region" evidence="1">
    <location>
        <begin position="373"/>
        <end position="402"/>
    </location>
</feature>
<evidence type="ECO:0000313" key="4">
    <source>
        <dbReference type="Proteomes" id="UP000313359"/>
    </source>
</evidence>
<dbReference type="Proteomes" id="UP000313359">
    <property type="component" value="Unassembled WGS sequence"/>
</dbReference>
<feature type="region of interest" description="Disordered" evidence="2">
    <location>
        <begin position="250"/>
        <end position="280"/>
    </location>
</feature>
<keyword evidence="4" id="KW-1185">Reference proteome</keyword>
<keyword evidence="1" id="KW-0175">Coiled coil</keyword>
<dbReference type="OrthoDB" id="3255996at2759"/>
<feature type="compositionally biased region" description="Low complexity" evidence="2">
    <location>
        <begin position="317"/>
        <end position="330"/>
    </location>
</feature>
<feature type="compositionally biased region" description="Basic and acidic residues" evidence="2">
    <location>
        <begin position="303"/>
        <end position="316"/>
    </location>
</feature>
<evidence type="ECO:0000256" key="2">
    <source>
        <dbReference type="SAM" id="MobiDB-lite"/>
    </source>
</evidence>
<name>A0A5C2RX68_9APHY</name>
<evidence type="ECO:0000313" key="3">
    <source>
        <dbReference type="EMBL" id="RPD55647.1"/>
    </source>
</evidence>
<feature type="compositionally biased region" description="Polar residues" evidence="2">
    <location>
        <begin position="29"/>
        <end position="45"/>
    </location>
</feature>
<feature type="region of interest" description="Disordered" evidence="2">
    <location>
        <begin position="98"/>
        <end position="118"/>
    </location>
</feature>
<feature type="compositionally biased region" description="Basic residues" evidence="2">
    <location>
        <begin position="19"/>
        <end position="28"/>
    </location>
</feature>
<protein>
    <recommendedName>
        <fullName evidence="5">No apical meristem-associated C-terminal domain-containing protein</fullName>
    </recommendedName>
</protein>
<proteinExistence type="predicted"/>
<sequence>MASQSTSKTKKAVNPAPSRPRRKTHKSGKPSSQKGSCDSNKSGATSEDENSQEADGSDEDGIGGGLGGNAGNSTVQWTNHTLTWSLISAVEDNSDIKQALYPSPGGHPSTANGGGKAKTDHHAQLAKILFQEHEKYGAAFAPALTDAKVLAAWGMKIKNRLKGLERQTREHMTEMGTTGAGLTREDELDMARNNELTNAWSIVKKKSPWFWNMKALISQRPNVIPTGVGNSADAVDVDAILGDAITVSEDAGDIKPAPRPSLDLFFKDDESSSDASEGETEFLQRIQKRRASVVSAANSNEGEGVKSDSELVEDAKPGTPAAKKGGAPPANKRTPAQAQDGRQLDIAVAEEVTRQKTLELQIIKAQQDTLKYKAKLTAQLEKEHIKAEKAQLNAEMLKFKMRQEHELKLARINRGTLPGAVNNNAFTGSTGVSWGNSLDEFAAGFGQDANGGETSGGVGDNFL</sequence>
<feature type="region of interest" description="Disordered" evidence="2">
    <location>
        <begin position="294"/>
        <end position="341"/>
    </location>
</feature>
<reference evidence="3" key="1">
    <citation type="journal article" date="2018" name="Genome Biol. Evol.">
        <title>Genomics and development of Lentinus tigrinus, a white-rot wood-decaying mushroom with dimorphic fruiting bodies.</title>
        <authorList>
            <person name="Wu B."/>
            <person name="Xu Z."/>
            <person name="Knudson A."/>
            <person name="Carlson A."/>
            <person name="Chen N."/>
            <person name="Kovaka S."/>
            <person name="LaButti K."/>
            <person name="Lipzen A."/>
            <person name="Pennachio C."/>
            <person name="Riley R."/>
            <person name="Schakwitz W."/>
            <person name="Umezawa K."/>
            <person name="Ohm R.A."/>
            <person name="Grigoriev I.V."/>
            <person name="Nagy L.G."/>
            <person name="Gibbons J."/>
            <person name="Hibbett D."/>
        </authorList>
    </citation>
    <scope>NUCLEOTIDE SEQUENCE [LARGE SCALE GENOMIC DNA]</scope>
    <source>
        <strain evidence="3">ALCF2SS1-6</strain>
    </source>
</reference>
<dbReference type="EMBL" id="ML122294">
    <property type="protein sequence ID" value="RPD55647.1"/>
    <property type="molecule type" value="Genomic_DNA"/>
</dbReference>
<accession>A0A5C2RX68</accession>
<feature type="compositionally biased region" description="Acidic residues" evidence="2">
    <location>
        <begin position="46"/>
        <end position="61"/>
    </location>
</feature>
<gene>
    <name evidence="3" type="ORF">L227DRAFT_615267</name>
</gene>
<dbReference type="AlphaFoldDB" id="A0A5C2RX68"/>
<evidence type="ECO:0008006" key="5">
    <source>
        <dbReference type="Google" id="ProtNLM"/>
    </source>
</evidence>
<evidence type="ECO:0000256" key="1">
    <source>
        <dbReference type="SAM" id="Coils"/>
    </source>
</evidence>